<keyword evidence="7 11" id="KW-0804">Transcription</keyword>
<protein>
    <recommendedName>
        <fullName evidence="3 11">DNA-directed RNA polymerase subunit omega</fullName>
        <shortName evidence="11">RNAP omega subunit</shortName>
        <ecNumber evidence="2 11">2.7.7.6</ecNumber>
    </recommendedName>
    <alternativeName>
        <fullName evidence="9 11">RNA polymerase omega subunit</fullName>
    </alternativeName>
    <alternativeName>
        <fullName evidence="8 11">Transcriptase subunit omega</fullName>
    </alternativeName>
</protein>
<dbReference type="Proteomes" id="UP000460715">
    <property type="component" value="Unassembled WGS sequence"/>
</dbReference>
<accession>A0A845B9C5</accession>
<organism evidence="12 13">
    <name type="scientific">Teichococcus coralli</name>
    <dbReference type="NCBI Taxonomy" id="2545983"/>
    <lineage>
        <taxon>Bacteria</taxon>
        <taxon>Pseudomonadati</taxon>
        <taxon>Pseudomonadota</taxon>
        <taxon>Alphaproteobacteria</taxon>
        <taxon>Acetobacterales</taxon>
        <taxon>Roseomonadaceae</taxon>
        <taxon>Roseomonas</taxon>
    </lineage>
</organism>
<evidence type="ECO:0000256" key="8">
    <source>
        <dbReference type="ARBA" id="ARBA00029924"/>
    </source>
</evidence>
<dbReference type="SUPFAM" id="SSF63562">
    <property type="entry name" value="RPB6/omega subunit-like"/>
    <property type="match status" value="1"/>
</dbReference>
<dbReference type="AlphaFoldDB" id="A0A845B9C5"/>
<dbReference type="GO" id="GO:0003899">
    <property type="term" value="F:DNA-directed RNA polymerase activity"/>
    <property type="evidence" value="ECO:0007669"/>
    <property type="project" value="UniProtKB-UniRule"/>
</dbReference>
<evidence type="ECO:0000256" key="11">
    <source>
        <dbReference type="HAMAP-Rule" id="MF_00366"/>
    </source>
</evidence>
<evidence type="ECO:0000313" key="12">
    <source>
        <dbReference type="EMBL" id="MXP61992.1"/>
    </source>
</evidence>
<comment type="caution">
    <text evidence="12">The sequence shown here is derived from an EMBL/GenBank/DDBJ whole genome shotgun (WGS) entry which is preliminary data.</text>
</comment>
<name>A0A845B9C5_9PROT</name>
<dbReference type="Gene3D" id="3.90.940.10">
    <property type="match status" value="1"/>
</dbReference>
<dbReference type="GO" id="GO:0006351">
    <property type="term" value="P:DNA-templated transcription"/>
    <property type="evidence" value="ECO:0007669"/>
    <property type="project" value="UniProtKB-UniRule"/>
</dbReference>
<evidence type="ECO:0000256" key="2">
    <source>
        <dbReference type="ARBA" id="ARBA00012418"/>
    </source>
</evidence>
<keyword evidence="6 11" id="KW-0548">Nucleotidyltransferase</keyword>
<dbReference type="EMBL" id="SNVJ01000001">
    <property type="protein sequence ID" value="MXP61992.1"/>
    <property type="molecule type" value="Genomic_DNA"/>
</dbReference>
<sequence length="133" mass="14493">MARVTVEDCVLKIPNRFELVLLAAQRARNISRGEELTLDRDNDKNPVVALREIAEDTVETAALEQDLIKSLLRAPEPEPVEEEVIDLIATDENIFGVMDVNEDQGNEGGAGEDLSPDDIEAAIAAELGGGNRR</sequence>
<evidence type="ECO:0000256" key="4">
    <source>
        <dbReference type="ARBA" id="ARBA00022478"/>
    </source>
</evidence>
<dbReference type="NCBIfam" id="TIGR00690">
    <property type="entry name" value="rpoZ"/>
    <property type="match status" value="1"/>
</dbReference>
<gene>
    <name evidence="11" type="primary">rpoZ</name>
    <name evidence="12" type="ORF">E0493_01330</name>
</gene>
<dbReference type="InterPro" id="IPR036161">
    <property type="entry name" value="RPB6/omega-like_sf"/>
</dbReference>
<evidence type="ECO:0000256" key="10">
    <source>
        <dbReference type="ARBA" id="ARBA00048552"/>
    </source>
</evidence>
<comment type="catalytic activity">
    <reaction evidence="10 11">
        <text>RNA(n) + a ribonucleoside 5'-triphosphate = RNA(n+1) + diphosphate</text>
        <dbReference type="Rhea" id="RHEA:21248"/>
        <dbReference type="Rhea" id="RHEA-COMP:14527"/>
        <dbReference type="Rhea" id="RHEA-COMP:17342"/>
        <dbReference type="ChEBI" id="CHEBI:33019"/>
        <dbReference type="ChEBI" id="CHEBI:61557"/>
        <dbReference type="ChEBI" id="CHEBI:140395"/>
        <dbReference type="EC" id="2.7.7.6"/>
    </reaction>
</comment>
<evidence type="ECO:0000256" key="5">
    <source>
        <dbReference type="ARBA" id="ARBA00022679"/>
    </source>
</evidence>
<dbReference type="HAMAP" id="MF_00366">
    <property type="entry name" value="RNApol_bact_RpoZ"/>
    <property type="match status" value="1"/>
</dbReference>
<comment type="function">
    <text evidence="11">Promotes RNA polymerase assembly. Latches the N- and C-terminal regions of the beta' subunit thereby facilitating its interaction with the beta and alpha subunits.</text>
</comment>
<evidence type="ECO:0000256" key="9">
    <source>
        <dbReference type="ARBA" id="ARBA00030998"/>
    </source>
</evidence>
<dbReference type="GO" id="GO:0003677">
    <property type="term" value="F:DNA binding"/>
    <property type="evidence" value="ECO:0007669"/>
    <property type="project" value="UniProtKB-UniRule"/>
</dbReference>
<evidence type="ECO:0000256" key="3">
    <source>
        <dbReference type="ARBA" id="ARBA00013725"/>
    </source>
</evidence>
<keyword evidence="5 11" id="KW-0808">Transferase</keyword>
<dbReference type="PANTHER" id="PTHR34476:SF1">
    <property type="entry name" value="DNA-DIRECTED RNA POLYMERASE SUBUNIT OMEGA"/>
    <property type="match status" value="1"/>
</dbReference>
<comment type="subunit">
    <text evidence="11">The RNAP catalytic core consists of 2 alpha, 1 beta, 1 beta' and 1 omega subunit. When a sigma factor is associated with the core the holoenzyme is formed, which can initiate transcription.</text>
</comment>
<reference evidence="12 13" key="1">
    <citation type="submission" date="2019-03" db="EMBL/GenBank/DDBJ databases">
        <title>Roseomonas sp. a novel Roseomonas species isolated from Sea whip Gorgonian.</title>
        <authorList>
            <person name="Li F."/>
            <person name="Pan X."/>
            <person name="Huang S."/>
            <person name="Li Z."/>
            <person name="Meng B."/>
        </authorList>
    </citation>
    <scope>NUCLEOTIDE SEQUENCE [LARGE SCALE GENOMIC DNA]</scope>
    <source>
        <strain evidence="12 13">M0104</strain>
    </source>
</reference>
<evidence type="ECO:0000256" key="1">
    <source>
        <dbReference type="ARBA" id="ARBA00006711"/>
    </source>
</evidence>
<evidence type="ECO:0000313" key="13">
    <source>
        <dbReference type="Proteomes" id="UP000460715"/>
    </source>
</evidence>
<dbReference type="InterPro" id="IPR003716">
    <property type="entry name" value="DNA-dir_RNA_pol_omega"/>
</dbReference>
<dbReference type="GO" id="GO:0000428">
    <property type="term" value="C:DNA-directed RNA polymerase complex"/>
    <property type="evidence" value="ECO:0007669"/>
    <property type="project" value="UniProtKB-KW"/>
</dbReference>
<keyword evidence="4 11" id="KW-0240">DNA-directed RNA polymerase</keyword>
<dbReference type="PANTHER" id="PTHR34476">
    <property type="entry name" value="DNA-DIRECTED RNA POLYMERASE SUBUNIT OMEGA"/>
    <property type="match status" value="1"/>
</dbReference>
<proteinExistence type="inferred from homology"/>
<evidence type="ECO:0000256" key="7">
    <source>
        <dbReference type="ARBA" id="ARBA00023163"/>
    </source>
</evidence>
<dbReference type="OrthoDB" id="9796300at2"/>
<dbReference type="SMART" id="SM01409">
    <property type="entry name" value="RNA_pol_Rpb6"/>
    <property type="match status" value="1"/>
</dbReference>
<evidence type="ECO:0000256" key="6">
    <source>
        <dbReference type="ARBA" id="ARBA00022695"/>
    </source>
</evidence>
<dbReference type="RefSeq" id="WP_160935101.1">
    <property type="nucleotide sequence ID" value="NZ_SNVJ01000001.1"/>
</dbReference>
<dbReference type="InterPro" id="IPR006110">
    <property type="entry name" value="Pol_omega/Rpo6/RPB6"/>
</dbReference>
<dbReference type="Pfam" id="PF01192">
    <property type="entry name" value="RNA_pol_Rpb6"/>
    <property type="match status" value="1"/>
</dbReference>
<keyword evidence="13" id="KW-1185">Reference proteome</keyword>
<comment type="similarity">
    <text evidence="1 11">Belongs to the RNA polymerase subunit omega family.</text>
</comment>
<dbReference type="EC" id="2.7.7.6" evidence="2 11"/>